<evidence type="ECO:0000256" key="2">
    <source>
        <dbReference type="PROSITE-ProRule" id="PRU01251"/>
    </source>
</evidence>
<dbReference type="Proteomes" id="UP000193335">
    <property type="component" value="Unassembled WGS sequence"/>
</dbReference>
<gene>
    <name evidence="4" type="ORF">BSZ19_02980</name>
</gene>
<sequence>MRDFRDAKAMARTLRASLASKGLKISVAESLELTAELFGLADWNTLAAAIRREPPASDTASSQPPRASIKWPSGFTRELDLTLNRALTYAKARKHEFATLEHLLLALLDDPDASEVMKASEVDLEALRRTTVSYIDDKLSTWVMIRDERDTTPTVAFRRVVHRATVRSLKRETSGLDVLATMFSETASPAVWLLSEQGMTGEGLERAPPRAS</sequence>
<proteinExistence type="inferred from homology"/>
<dbReference type="Pfam" id="PF02861">
    <property type="entry name" value="Clp_N"/>
    <property type="match status" value="1"/>
</dbReference>
<feature type="domain" description="Clp R" evidence="3">
    <location>
        <begin position="72"/>
        <end position="212"/>
    </location>
</feature>
<accession>A0A1Y2JX26</accession>
<dbReference type="InterPro" id="IPR036628">
    <property type="entry name" value="Clp_N_dom_sf"/>
</dbReference>
<evidence type="ECO:0000313" key="5">
    <source>
        <dbReference type="Proteomes" id="UP000193335"/>
    </source>
</evidence>
<dbReference type="Pfam" id="PF20066">
    <property type="entry name" value="Glyoxalase_8"/>
    <property type="match status" value="1"/>
</dbReference>
<comment type="caution">
    <text evidence="4">The sequence shown here is derived from an EMBL/GenBank/DDBJ whole genome shotgun (WGS) entry which is preliminary data.</text>
</comment>
<dbReference type="RefSeq" id="WP_085398446.1">
    <property type="nucleotide sequence ID" value="NZ_NAFL01000180.1"/>
</dbReference>
<evidence type="ECO:0000256" key="1">
    <source>
        <dbReference type="ARBA" id="ARBA00008675"/>
    </source>
</evidence>
<evidence type="ECO:0000313" key="4">
    <source>
        <dbReference type="EMBL" id="OSJ36709.1"/>
    </source>
</evidence>
<dbReference type="EMBL" id="NAFL01000180">
    <property type="protein sequence ID" value="OSJ36709.1"/>
    <property type="molecule type" value="Genomic_DNA"/>
</dbReference>
<reference evidence="4 5" key="1">
    <citation type="submission" date="2017-03" db="EMBL/GenBank/DDBJ databases">
        <title>Whole genome sequences of fourteen strains of Bradyrhizobium canariense and one strain of Bradyrhizobium japonicum isolated from Lupinus (Papilionoideae: Genisteae) species in Algeria.</title>
        <authorList>
            <person name="Crovadore J."/>
            <person name="Chekireb D."/>
            <person name="Brachmann A."/>
            <person name="Chablais R."/>
            <person name="Cochard B."/>
            <person name="Lefort F."/>
        </authorList>
    </citation>
    <scope>NUCLEOTIDE SEQUENCE [LARGE SCALE GENOMIC DNA]</scope>
    <source>
        <strain evidence="4 5">UBMA197</strain>
    </source>
</reference>
<dbReference type="InterPro" id="IPR045517">
    <property type="entry name" value="Glyoxalase_8"/>
</dbReference>
<organism evidence="4 5">
    <name type="scientific">Bradyrhizobium japonicum</name>
    <dbReference type="NCBI Taxonomy" id="375"/>
    <lineage>
        <taxon>Bacteria</taxon>
        <taxon>Pseudomonadati</taxon>
        <taxon>Pseudomonadota</taxon>
        <taxon>Alphaproteobacteria</taxon>
        <taxon>Hyphomicrobiales</taxon>
        <taxon>Nitrobacteraceae</taxon>
        <taxon>Bradyrhizobium</taxon>
    </lineage>
</organism>
<keyword evidence="2" id="KW-0677">Repeat</keyword>
<dbReference type="Gene3D" id="1.10.1780.10">
    <property type="entry name" value="Clp, N-terminal domain"/>
    <property type="match status" value="1"/>
</dbReference>
<dbReference type="SUPFAM" id="SSF81923">
    <property type="entry name" value="Double Clp-N motif"/>
    <property type="match status" value="1"/>
</dbReference>
<dbReference type="PROSITE" id="PS51903">
    <property type="entry name" value="CLP_R"/>
    <property type="match status" value="1"/>
</dbReference>
<name>A0A1Y2JX26_BRAJP</name>
<protein>
    <recommendedName>
        <fullName evidence="3">Clp R domain-containing protein</fullName>
    </recommendedName>
</protein>
<comment type="similarity">
    <text evidence="1">Belongs to the ClpA/ClpB family.</text>
</comment>
<evidence type="ECO:0000259" key="3">
    <source>
        <dbReference type="PROSITE" id="PS51903"/>
    </source>
</evidence>
<dbReference type="AlphaFoldDB" id="A0A1Y2JX26"/>
<dbReference type="InterPro" id="IPR004176">
    <property type="entry name" value="Clp_R_N"/>
</dbReference>